<dbReference type="OrthoDB" id="9791353at2"/>
<dbReference type="PROSITE" id="PS51510">
    <property type="entry name" value="PHOSPHAGEN_KINASE_C"/>
    <property type="match status" value="1"/>
</dbReference>
<dbReference type="InterPro" id="IPR022415">
    <property type="entry name" value="ATP-guanido_PTrfase_AS"/>
</dbReference>
<dbReference type="Gene3D" id="3.30.590.10">
    <property type="entry name" value="Glutamine synthetase/guanido kinase, catalytic domain"/>
    <property type="match status" value="1"/>
</dbReference>
<dbReference type="InterPro" id="IPR023660">
    <property type="entry name" value="Arg_Kinase"/>
</dbReference>
<dbReference type="InterPro" id="IPR022414">
    <property type="entry name" value="ATP-guanido_PTrfase_cat"/>
</dbReference>
<evidence type="ECO:0000256" key="3">
    <source>
        <dbReference type="ARBA" id="ARBA00022741"/>
    </source>
</evidence>
<evidence type="ECO:0000313" key="11">
    <source>
        <dbReference type="EMBL" id="SDW99738.1"/>
    </source>
</evidence>
<reference evidence="11 12" key="1">
    <citation type="submission" date="2016-10" db="EMBL/GenBank/DDBJ databases">
        <authorList>
            <person name="de Groot N.N."/>
        </authorList>
    </citation>
    <scope>NUCLEOTIDE SEQUENCE [LARGE SCALE GENOMIC DNA]</scope>
    <source>
        <strain evidence="11 12">DSM 23126</strain>
    </source>
</reference>
<dbReference type="Proteomes" id="UP000199488">
    <property type="component" value="Unassembled WGS sequence"/>
</dbReference>
<dbReference type="EC" id="2.7.14.1" evidence="7"/>
<name>A0A1H2Y4I4_9BACI</name>
<comment type="catalytic activity">
    <reaction evidence="6 7">
        <text>L-arginyl-[protein] + ATP = N(omega)-phospho-L-arginyl-[protein] + ADP + H(+)</text>
        <dbReference type="Rhea" id="RHEA:43384"/>
        <dbReference type="Rhea" id="RHEA-COMP:10532"/>
        <dbReference type="Rhea" id="RHEA-COMP:10533"/>
        <dbReference type="ChEBI" id="CHEBI:15378"/>
        <dbReference type="ChEBI" id="CHEBI:29965"/>
        <dbReference type="ChEBI" id="CHEBI:30616"/>
        <dbReference type="ChEBI" id="CHEBI:83226"/>
        <dbReference type="ChEBI" id="CHEBI:456216"/>
        <dbReference type="EC" id="2.7.14.1"/>
    </reaction>
</comment>
<evidence type="ECO:0000256" key="1">
    <source>
        <dbReference type="ARBA" id="ARBA00022533"/>
    </source>
</evidence>
<feature type="binding site" evidence="7 8">
    <location>
        <begin position="208"/>
        <end position="213"/>
    </location>
    <ligand>
        <name>ATP</name>
        <dbReference type="ChEBI" id="CHEBI:30616"/>
    </ligand>
</feature>
<accession>A0A1H2Y4I4</accession>
<keyword evidence="5 7" id="KW-0067">ATP-binding</keyword>
<dbReference type="EMBL" id="FNNC01000008">
    <property type="protein sequence ID" value="SDW99738.1"/>
    <property type="molecule type" value="Genomic_DNA"/>
</dbReference>
<dbReference type="GO" id="GO:0005524">
    <property type="term" value="F:ATP binding"/>
    <property type="evidence" value="ECO:0007669"/>
    <property type="project" value="UniProtKB-UniRule"/>
</dbReference>
<dbReference type="PANTHER" id="PTHR11547:SF38">
    <property type="entry name" value="ARGININE KINASE 1-RELATED"/>
    <property type="match status" value="1"/>
</dbReference>
<dbReference type="CDD" id="cd07930">
    <property type="entry name" value="bacterial_phosphagen_kinase"/>
    <property type="match status" value="1"/>
</dbReference>
<dbReference type="NCBIfam" id="NF002195">
    <property type="entry name" value="PRK01059.1-5"/>
    <property type="match status" value="1"/>
</dbReference>
<evidence type="ECO:0000256" key="9">
    <source>
        <dbReference type="RuleBase" id="RU000505"/>
    </source>
</evidence>
<dbReference type="AlphaFoldDB" id="A0A1H2Y4I4"/>
<dbReference type="GO" id="GO:0005615">
    <property type="term" value="C:extracellular space"/>
    <property type="evidence" value="ECO:0007669"/>
    <property type="project" value="TreeGrafter"/>
</dbReference>
<keyword evidence="2 7" id="KW-0808">Transferase</keyword>
<feature type="binding site" evidence="7 8">
    <location>
        <position position="126"/>
    </location>
    <ligand>
        <name>ATP</name>
        <dbReference type="ChEBI" id="CHEBI:30616"/>
    </ligand>
</feature>
<dbReference type="RefSeq" id="WP_091616766.1">
    <property type="nucleotide sequence ID" value="NZ_FNNC01000008.1"/>
</dbReference>
<dbReference type="InterPro" id="IPR014746">
    <property type="entry name" value="Gln_synth/guanido_kin_cat_dom"/>
</dbReference>
<sequence>MASEHFFSEAISPWMQEGPGPEGDIALSTRIRLARNIEQYPFPVFASEEASATLLRYASSTLLNQSEKVGSLEALNMNELRPNERQVLVEKHLVSPYLIKNTEHSAVLLNNDESISIMVNEEDHLRLQCLSNGMQLEECYNEADRLDDWAEANLTYAFDERLGYLTSCPTNVGTGMRASVMVHLPALVWTNQLSRILPAIHQLGLVVRGIYGEGSEALGNLFQISNQMTLGKSEKDIIEDLRGVVMQVIQRERHARESLLISSRVKLEDRVFRSYGILAYSRTMTTKEAANRLSDVRLGIDLDLIKGISGNILNELMLLTQPGFLEQYAGESLTQEEADIRRANVIRERIKLEL</sequence>
<evidence type="ECO:0000256" key="6">
    <source>
        <dbReference type="ARBA" id="ARBA00051816"/>
    </source>
</evidence>
<comment type="function">
    <text evidence="7">Catalyzes the specific phosphorylation of arginine residues in a large number of proteins. Is part of the bacterial stress response system. Protein arginine phosphorylation has a physiologically important role and is involved in the regulation of many critical cellular processes, such as protein homeostasis, motility, competence, and stringent and stress responses, by regulating gene expression and protein activity.</text>
</comment>
<feature type="binding site" evidence="7 8">
    <location>
        <begin position="177"/>
        <end position="181"/>
    </location>
    <ligand>
        <name>ATP</name>
        <dbReference type="ChEBI" id="CHEBI:30616"/>
    </ligand>
</feature>
<evidence type="ECO:0000256" key="5">
    <source>
        <dbReference type="ARBA" id="ARBA00022840"/>
    </source>
</evidence>
<dbReference type="HAMAP" id="MF_00602">
    <property type="entry name" value="Prot_Arg_kinase"/>
    <property type="match status" value="1"/>
</dbReference>
<evidence type="ECO:0000256" key="8">
    <source>
        <dbReference type="PROSITE-ProRule" id="PRU00843"/>
    </source>
</evidence>
<dbReference type="InterPro" id="IPR000749">
    <property type="entry name" value="ATP-guanido_PTrfase"/>
</dbReference>
<dbReference type="Pfam" id="PF00217">
    <property type="entry name" value="ATP-gua_Ptrans"/>
    <property type="match status" value="1"/>
</dbReference>
<proteinExistence type="inferred from homology"/>
<dbReference type="NCBIfam" id="NF002194">
    <property type="entry name" value="PRK01059.1-4"/>
    <property type="match status" value="1"/>
</dbReference>
<evidence type="ECO:0000256" key="2">
    <source>
        <dbReference type="ARBA" id="ARBA00022679"/>
    </source>
</evidence>
<gene>
    <name evidence="7" type="primary">mcsB</name>
    <name evidence="11" type="ORF">SAMN05421781_3008</name>
</gene>
<keyword evidence="4 7" id="KW-0418">Kinase</keyword>
<feature type="domain" description="Phosphagen kinase C-terminal" evidence="10">
    <location>
        <begin position="25"/>
        <end position="255"/>
    </location>
</feature>
<dbReference type="GO" id="GO:0046314">
    <property type="term" value="P:phosphocreatine biosynthetic process"/>
    <property type="evidence" value="ECO:0007669"/>
    <property type="project" value="InterPro"/>
</dbReference>
<evidence type="ECO:0000313" key="12">
    <source>
        <dbReference type="Proteomes" id="UP000199488"/>
    </source>
</evidence>
<evidence type="ECO:0000256" key="7">
    <source>
        <dbReference type="HAMAP-Rule" id="MF_00602"/>
    </source>
</evidence>
<comment type="caution">
    <text evidence="7">Lacks conserved residue(s) required for the propagation of feature annotation.</text>
</comment>
<comment type="similarity">
    <text evidence="7 8 9">Belongs to the ATP:guanido phosphotransferase family.</text>
</comment>
<keyword evidence="12" id="KW-1185">Reference proteome</keyword>
<keyword evidence="1" id="KW-0021">Allosteric enzyme</keyword>
<dbReference type="PROSITE" id="PS00112">
    <property type="entry name" value="PHOSPHAGEN_KINASE"/>
    <property type="match status" value="1"/>
</dbReference>
<evidence type="ECO:0000256" key="4">
    <source>
        <dbReference type="ARBA" id="ARBA00022777"/>
    </source>
</evidence>
<organism evidence="11 12">
    <name type="scientific">Marinococcus luteus</name>
    <dbReference type="NCBI Taxonomy" id="1122204"/>
    <lineage>
        <taxon>Bacteria</taxon>
        <taxon>Bacillati</taxon>
        <taxon>Bacillota</taxon>
        <taxon>Bacilli</taxon>
        <taxon>Bacillales</taxon>
        <taxon>Bacillaceae</taxon>
        <taxon>Marinococcus</taxon>
    </lineage>
</organism>
<dbReference type="STRING" id="1122204.SAMN05421781_3008"/>
<dbReference type="GO" id="GO:0004111">
    <property type="term" value="F:creatine kinase activity"/>
    <property type="evidence" value="ECO:0007669"/>
    <property type="project" value="InterPro"/>
</dbReference>
<dbReference type="PANTHER" id="PTHR11547">
    <property type="entry name" value="ARGININE OR CREATINE KINASE"/>
    <property type="match status" value="1"/>
</dbReference>
<protein>
    <recommendedName>
        <fullName evidence="7">Protein-arginine kinase</fullName>
        <ecNumber evidence="7">2.7.14.1</ecNumber>
    </recommendedName>
</protein>
<evidence type="ECO:0000259" key="10">
    <source>
        <dbReference type="PROSITE" id="PS51510"/>
    </source>
</evidence>
<feature type="binding site" evidence="7 8">
    <location>
        <begin position="28"/>
        <end position="32"/>
    </location>
    <ligand>
        <name>ATP</name>
        <dbReference type="ChEBI" id="CHEBI:30616"/>
    </ligand>
</feature>
<dbReference type="FunFam" id="3.30.590.10:FF:000007">
    <property type="entry name" value="Protein-arginine kinase"/>
    <property type="match status" value="1"/>
</dbReference>
<dbReference type="SUPFAM" id="SSF55931">
    <property type="entry name" value="Glutamine synthetase/guanido kinase"/>
    <property type="match status" value="1"/>
</dbReference>
<dbReference type="GO" id="GO:1990424">
    <property type="term" value="F:protein arginine kinase activity"/>
    <property type="evidence" value="ECO:0007669"/>
    <property type="project" value="UniProtKB-EC"/>
</dbReference>
<keyword evidence="3 7" id="KW-0547">Nucleotide-binding</keyword>
<feature type="binding site" evidence="7 8">
    <location>
        <position position="92"/>
    </location>
    <ligand>
        <name>ATP</name>
        <dbReference type="ChEBI" id="CHEBI:30616"/>
    </ligand>
</feature>